<keyword evidence="3" id="KW-1185">Reference proteome</keyword>
<feature type="region of interest" description="Disordered" evidence="1">
    <location>
        <begin position="56"/>
        <end position="88"/>
    </location>
</feature>
<dbReference type="OrthoDB" id="691358at2759"/>
<name>A0A8S0QYT2_OLEEU</name>
<dbReference type="AlphaFoldDB" id="A0A8S0QYT2"/>
<gene>
    <name evidence="2" type="ORF">OLEA9_A026475</name>
</gene>
<reference evidence="2 3" key="1">
    <citation type="submission" date="2019-12" db="EMBL/GenBank/DDBJ databases">
        <authorList>
            <person name="Alioto T."/>
            <person name="Alioto T."/>
            <person name="Gomez Garrido J."/>
        </authorList>
    </citation>
    <scope>NUCLEOTIDE SEQUENCE [LARGE SCALE GENOMIC DNA]</scope>
</reference>
<protein>
    <submittedName>
        <fullName evidence="2">Uncharacterized protein</fullName>
    </submittedName>
</protein>
<comment type="caution">
    <text evidence="2">The sequence shown here is derived from an EMBL/GenBank/DDBJ whole genome shotgun (WGS) entry which is preliminary data.</text>
</comment>
<evidence type="ECO:0000256" key="1">
    <source>
        <dbReference type="SAM" id="MobiDB-lite"/>
    </source>
</evidence>
<dbReference type="PANTHER" id="PTHR34670:SF8">
    <property type="entry name" value="EXPRESSED PROTEIN"/>
    <property type="match status" value="1"/>
</dbReference>
<evidence type="ECO:0000313" key="2">
    <source>
        <dbReference type="EMBL" id="CAA2971485.1"/>
    </source>
</evidence>
<organism evidence="2 3">
    <name type="scientific">Olea europaea subsp. europaea</name>
    <dbReference type="NCBI Taxonomy" id="158383"/>
    <lineage>
        <taxon>Eukaryota</taxon>
        <taxon>Viridiplantae</taxon>
        <taxon>Streptophyta</taxon>
        <taxon>Embryophyta</taxon>
        <taxon>Tracheophyta</taxon>
        <taxon>Spermatophyta</taxon>
        <taxon>Magnoliopsida</taxon>
        <taxon>eudicotyledons</taxon>
        <taxon>Gunneridae</taxon>
        <taxon>Pentapetalae</taxon>
        <taxon>asterids</taxon>
        <taxon>lamiids</taxon>
        <taxon>Lamiales</taxon>
        <taxon>Oleaceae</taxon>
        <taxon>Oleeae</taxon>
        <taxon>Olea</taxon>
    </lineage>
</organism>
<proteinExistence type="predicted"/>
<dbReference type="EMBL" id="CACTIH010002015">
    <property type="protein sequence ID" value="CAA2971485.1"/>
    <property type="molecule type" value="Genomic_DNA"/>
</dbReference>
<accession>A0A8S0QYT2</accession>
<evidence type="ECO:0000313" key="3">
    <source>
        <dbReference type="Proteomes" id="UP000594638"/>
    </source>
</evidence>
<dbReference type="Gramene" id="OE9A026475T1">
    <property type="protein sequence ID" value="OE9A026475C1"/>
    <property type="gene ID" value="OE9A026475"/>
</dbReference>
<dbReference type="Proteomes" id="UP000594638">
    <property type="component" value="Unassembled WGS sequence"/>
</dbReference>
<sequence length="88" mass="9701">MEGLIPFVYKAIVQYKNGGQGLTATWVTESPSASYTRLPGDLERFQNSDMQLRGFSTSISPPSARKRSVSTGVQPPATRHCISRRSIK</sequence>
<dbReference type="PANTHER" id="PTHR34670">
    <property type="entry name" value="EXPRESSED PROTEIN"/>
    <property type="match status" value="1"/>
</dbReference>